<dbReference type="EMBL" id="CAXKWB010002875">
    <property type="protein sequence ID" value="CAL4067916.1"/>
    <property type="molecule type" value="Genomic_DNA"/>
</dbReference>
<feature type="signal peptide" evidence="1">
    <location>
        <begin position="1"/>
        <end position="42"/>
    </location>
</feature>
<comment type="caution">
    <text evidence="2">The sequence shown here is derived from an EMBL/GenBank/DDBJ whole genome shotgun (WGS) entry which is preliminary data.</text>
</comment>
<proteinExistence type="predicted"/>
<protein>
    <submittedName>
        <fullName evidence="2">Uncharacterized protein</fullName>
    </submittedName>
</protein>
<organism evidence="2 3">
    <name type="scientific">Meganyctiphanes norvegica</name>
    <name type="common">Northern krill</name>
    <name type="synonym">Thysanopoda norvegica</name>
    <dbReference type="NCBI Taxonomy" id="48144"/>
    <lineage>
        <taxon>Eukaryota</taxon>
        <taxon>Metazoa</taxon>
        <taxon>Ecdysozoa</taxon>
        <taxon>Arthropoda</taxon>
        <taxon>Crustacea</taxon>
        <taxon>Multicrustacea</taxon>
        <taxon>Malacostraca</taxon>
        <taxon>Eumalacostraca</taxon>
        <taxon>Eucarida</taxon>
        <taxon>Euphausiacea</taxon>
        <taxon>Euphausiidae</taxon>
        <taxon>Meganyctiphanes</taxon>
    </lineage>
</organism>
<keyword evidence="3" id="KW-1185">Reference proteome</keyword>
<evidence type="ECO:0000313" key="3">
    <source>
        <dbReference type="Proteomes" id="UP001497623"/>
    </source>
</evidence>
<accession>A0AAV2Q3Z7</accession>
<reference evidence="2 3" key="1">
    <citation type="submission" date="2024-05" db="EMBL/GenBank/DDBJ databases">
        <authorList>
            <person name="Wallberg A."/>
        </authorList>
    </citation>
    <scope>NUCLEOTIDE SEQUENCE [LARGE SCALE GENOMIC DNA]</scope>
</reference>
<dbReference type="Proteomes" id="UP001497623">
    <property type="component" value="Unassembled WGS sequence"/>
</dbReference>
<keyword evidence="1" id="KW-0732">Signal</keyword>
<dbReference type="AlphaFoldDB" id="A0AAV2Q3Z7"/>
<name>A0AAV2Q3Z7_MEGNR</name>
<evidence type="ECO:0000256" key="1">
    <source>
        <dbReference type="SAM" id="SignalP"/>
    </source>
</evidence>
<gene>
    <name evidence="2" type="ORF">MNOR_LOCUS6799</name>
</gene>
<evidence type="ECO:0000313" key="2">
    <source>
        <dbReference type="EMBL" id="CAL4067916.1"/>
    </source>
</evidence>
<feature type="chain" id="PRO_5043337652" evidence="1">
    <location>
        <begin position="43"/>
        <end position="315"/>
    </location>
</feature>
<sequence>MATTVQQSPRPWSSNTQTTTSCRCYLLLLLLLLQLGSQAALGALPTLLAGDVVDENNEVDGSPVPLTLLEAVTLLQRHQKAAAATAGHKKDNHLEEDPRFIGITDGGLYRGDLVVYLPITVLLPTFAFRSRYSMAGKKSSDWLSFLFDVGKTMGRSYYQDEEDIRGPVDRMILQDQVKYDPTLPEYQKDSMFGPLLSRIDAYFTYLRVHDEGCRQRAICQLARDTETFAPLSHLVLSVLRKSEAYTRPEIFEPSVFRFLRYYWAAERGADSGGDAGDCARLYEQCPADLRDILNMRVLGFWQKLATLVSFKLADE</sequence>